<dbReference type="InterPro" id="IPR006571">
    <property type="entry name" value="TLDc_dom"/>
</dbReference>
<comment type="caution">
    <text evidence="3">The sequence shown here is derived from an EMBL/GenBank/DDBJ whole genome shotgun (WGS) entry which is preliminary data.</text>
</comment>
<accession>A0A9Q0RFS5</accession>
<feature type="compositionally biased region" description="Basic and acidic residues" evidence="1">
    <location>
        <begin position="60"/>
        <end position="90"/>
    </location>
</feature>
<feature type="region of interest" description="Disordered" evidence="1">
    <location>
        <begin position="15"/>
        <end position="90"/>
    </location>
</feature>
<dbReference type="Pfam" id="PF07534">
    <property type="entry name" value="TLD"/>
    <property type="match status" value="1"/>
</dbReference>
<keyword evidence="4" id="KW-1185">Reference proteome</keyword>
<dbReference type="PANTHER" id="PTHR23354:SF122">
    <property type="entry name" value="GTPASE-ACTIVATING PROTEIN SKYWALKER"/>
    <property type="match status" value="1"/>
</dbReference>
<dbReference type="EMBL" id="JAPDFW010000053">
    <property type="protein sequence ID" value="KAJ5078429.1"/>
    <property type="molecule type" value="Genomic_DNA"/>
</dbReference>
<dbReference type="AlphaFoldDB" id="A0A9Q0RFS5"/>
<organism evidence="3 4">
    <name type="scientific">Anaeramoeba ignava</name>
    <name type="common">Anaerobic marine amoeba</name>
    <dbReference type="NCBI Taxonomy" id="1746090"/>
    <lineage>
        <taxon>Eukaryota</taxon>
        <taxon>Metamonada</taxon>
        <taxon>Anaeramoebidae</taxon>
        <taxon>Anaeramoeba</taxon>
    </lineage>
</organism>
<evidence type="ECO:0000256" key="1">
    <source>
        <dbReference type="SAM" id="MobiDB-lite"/>
    </source>
</evidence>
<evidence type="ECO:0000259" key="2">
    <source>
        <dbReference type="PROSITE" id="PS51886"/>
    </source>
</evidence>
<proteinExistence type="predicted"/>
<name>A0A9Q0RFS5_ANAIG</name>
<reference evidence="3" key="1">
    <citation type="submission" date="2022-10" db="EMBL/GenBank/DDBJ databases">
        <title>Novel sulphate-reducing endosymbionts in the free-living metamonad Anaeramoeba.</title>
        <authorList>
            <person name="Jerlstrom-Hultqvist J."/>
            <person name="Cepicka I."/>
            <person name="Gallot-Lavallee L."/>
            <person name="Salas-Leiva D."/>
            <person name="Curtis B.A."/>
            <person name="Zahonova K."/>
            <person name="Pipaliya S."/>
            <person name="Dacks J."/>
            <person name="Roger A.J."/>
        </authorList>
    </citation>
    <scope>NUCLEOTIDE SEQUENCE</scope>
    <source>
        <strain evidence="3">BMAN</strain>
    </source>
</reference>
<feature type="compositionally biased region" description="Basic and acidic residues" evidence="1">
    <location>
        <begin position="32"/>
        <end position="51"/>
    </location>
</feature>
<dbReference type="OrthoDB" id="2359033at2759"/>
<dbReference type="PANTHER" id="PTHR23354">
    <property type="entry name" value="NUCLEOLAR PROTEIN 7/ESTROGEN RECEPTOR COACTIVATOR-RELATED"/>
    <property type="match status" value="1"/>
</dbReference>
<gene>
    <name evidence="3" type="ORF">M0811_04754</name>
</gene>
<evidence type="ECO:0000313" key="4">
    <source>
        <dbReference type="Proteomes" id="UP001149090"/>
    </source>
</evidence>
<dbReference type="OMA" id="YDIWIDS"/>
<sequence length="315" mass="37545">MKRKLKEEIKRIKEKDKKIKSFESENQNLKQENVKKEKENEKKEKKIKSFESENQNLKQEIQKKEKENQNLKSENENQKQENEKKDKILKQKDEEIQNIKLLFEKENQKEESKQNQNELLKILPQFSDSEIIKEKGYVKKLKQWINDNNFFSKMKKGFSAKRDGFNSKNWHKAVDNKGKTLIIIKTTEDFIFGGFTQVGWTNDKSKWREDNYDWGYIIDSNAFIFSLRNDKGDRKPEKFTIKQGEEEYAIEYDLDYGPSFGYDIWIDSDLQSGESNFGQSYNLPNGIKYDTNEAKSYLAGSFNEWVVDELETYFI</sequence>
<protein>
    <recommendedName>
        <fullName evidence="2">TLDc domain-containing protein</fullName>
    </recommendedName>
</protein>
<dbReference type="PROSITE" id="PS51886">
    <property type="entry name" value="TLDC"/>
    <property type="match status" value="1"/>
</dbReference>
<dbReference type="Proteomes" id="UP001149090">
    <property type="component" value="Unassembled WGS sequence"/>
</dbReference>
<feature type="domain" description="TLDc" evidence="2">
    <location>
        <begin position="131"/>
        <end position="315"/>
    </location>
</feature>
<evidence type="ECO:0000313" key="3">
    <source>
        <dbReference type="EMBL" id="KAJ5078429.1"/>
    </source>
</evidence>